<accession>A0ACB8S9P2</accession>
<gene>
    <name evidence="1" type="ORF">FA95DRAFT_1586473</name>
</gene>
<evidence type="ECO:0000313" key="2">
    <source>
        <dbReference type="Proteomes" id="UP000814033"/>
    </source>
</evidence>
<dbReference type="EMBL" id="MU275843">
    <property type="protein sequence ID" value="KAI0052907.1"/>
    <property type="molecule type" value="Genomic_DNA"/>
</dbReference>
<comment type="caution">
    <text evidence="1">The sequence shown here is derived from an EMBL/GenBank/DDBJ whole genome shotgun (WGS) entry which is preliminary data.</text>
</comment>
<organism evidence="1 2">
    <name type="scientific">Auriscalpium vulgare</name>
    <dbReference type="NCBI Taxonomy" id="40419"/>
    <lineage>
        <taxon>Eukaryota</taxon>
        <taxon>Fungi</taxon>
        <taxon>Dikarya</taxon>
        <taxon>Basidiomycota</taxon>
        <taxon>Agaricomycotina</taxon>
        <taxon>Agaricomycetes</taxon>
        <taxon>Russulales</taxon>
        <taxon>Auriscalpiaceae</taxon>
        <taxon>Auriscalpium</taxon>
    </lineage>
</organism>
<reference evidence="1" key="2">
    <citation type="journal article" date="2022" name="New Phytol.">
        <title>Evolutionary transition to the ectomycorrhizal habit in the genomes of a hyperdiverse lineage of mushroom-forming fungi.</title>
        <authorList>
            <person name="Looney B."/>
            <person name="Miyauchi S."/>
            <person name="Morin E."/>
            <person name="Drula E."/>
            <person name="Courty P.E."/>
            <person name="Kohler A."/>
            <person name="Kuo A."/>
            <person name="LaButti K."/>
            <person name="Pangilinan J."/>
            <person name="Lipzen A."/>
            <person name="Riley R."/>
            <person name="Andreopoulos W."/>
            <person name="He G."/>
            <person name="Johnson J."/>
            <person name="Nolan M."/>
            <person name="Tritt A."/>
            <person name="Barry K.W."/>
            <person name="Grigoriev I.V."/>
            <person name="Nagy L.G."/>
            <person name="Hibbett D."/>
            <person name="Henrissat B."/>
            <person name="Matheny P.B."/>
            <person name="Labbe J."/>
            <person name="Martin F.M."/>
        </authorList>
    </citation>
    <scope>NUCLEOTIDE SEQUENCE</scope>
    <source>
        <strain evidence="1">FP105234-sp</strain>
    </source>
</reference>
<reference evidence="1" key="1">
    <citation type="submission" date="2021-02" db="EMBL/GenBank/DDBJ databases">
        <authorList>
            <consortium name="DOE Joint Genome Institute"/>
            <person name="Ahrendt S."/>
            <person name="Looney B.P."/>
            <person name="Miyauchi S."/>
            <person name="Morin E."/>
            <person name="Drula E."/>
            <person name="Courty P.E."/>
            <person name="Chicoki N."/>
            <person name="Fauchery L."/>
            <person name="Kohler A."/>
            <person name="Kuo A."/>
            <person name="Labutti K."/>
            <person name="Pangilinan J."/>
            <person name="Lipzen A."/>
            <person name="Riley R."/>
            <person name="Andreopoulos W."/>
            <person name="He G."/>
            <person name="Johnson J."/>
            <person name="Barry K.W."/>
            <person name="Grigoriev I.V."/>
            <person name="Nagy L."/>
            <person name="Hibbett D."/>
            <person name="Henrissat B."/>
            <person name="Matheny P.B."/>
            <person name="Labbe J."/>
            <person name="Martin F."/>
        </authorList>
    </citation>
    <scope>NUCLEOTIDE SEQUENCE</scope>
    <source>
        <strain evidence="1">FP105234-sp</strain>
    </source>
</reference>
<dbReference type="Proteomes" id="UP000814033">
    <property type="component" value="Unassembled WGS sequence"/>
</dbReference>
<evidence type="ECO:0000313" key="1">
    <source>
        <dbReference type="EMBL" id="KAI0052907.1"/>
    </source>
</evidence>
<keyword evidence="2" id="KW-1185">Reference proteome</keyword>
<protein>
    <submittedName>
        <fullName evidence="1">Uncharacterized protein</fullName>
    </submittedName>
</protein>
<sequence length="255" mass="26646">MLALKSEPAPAEEGLLASFDPASIQAELDIWEHLNFSFDMDKDQHNPRQGASSSGRGGASNRARSSSTPGAGGIPPAGSSRSAASASGAPPAGWIPPNAPFPPPTSPENYEALARALRTVQEAYPYFPAQSGGYPPPQGLPAQRYPPQLPPEQYSQFPWPPAPPQSQAQSASQFNTPFPPFPYSQGGQYGGSPPPHTTQLSHLNAQLQPLTTGSPASASGSPSSGQGQDMSPVDELTMSEEKRRRNTAASGASCE</sequence>
<proteinExistence type="predicted"/>
<name>A0ACB8S9P2_9AGAM</name>